<proteinExistence type="predicted"/>
<reference evidence="2 3" key="1">
    <citation type="journal article" date="2016" name="Antonie Van Leeuwenhoek">
        <title>Nocardia donostiensis sp. nov., isolated from human respiratory specimens.</title>
        <authorList>
            <person name="Ercibengoa M."/>
            <person name="Bell M."/>
            <person name="Marimon J.M."/>
            <person name="Humrighouse B."/>
            <person name="Klenk H.P."/>
            <person name="Potter G."/>
            <person name="Perez-Trallero E."/>
        </authorList>
    </citation>
    <scope>NUCLEOTIDE SEQUENCE [LARGE SCALE GENOMIC DNA]</scope>
    <source>
        <strain evidence="2 3">X1655</strain>
    </source>
</reference>
<organism evidence="2 3">
    <name type="scientific">Nocardia donostiensis</name>
    <dbReference type="NCBI Taxonomy" id="1538463"/>
    <lineage>
        <taxon>Bacteria</taxon>
        <taxon>Bacillati</taxon>
        <taxon>Actinomycetota</taxon>
        <taxon>Actinomycetes</taxon>
        <taxon>Mycobacteriales</taxon>
        <taxon>Nocardiaceae</taxon>
        <taxon>Nocardia</taxon>
    </lineage>
</organism>
<keyword evidence="3" id="KW-1185">Reference proteome</keyword>
<gene>
    <name evidence="2" type="ORF">B0T46_25695</name>
</gene>
<protein>
    <submittedName>
        <fullName evidence="2">Uncharacterized protein</fullName>
    </submittedName>
</protein>
<dbReference type="AlphaFoldDB" id="A0A1W0BAA2"/>
<evidence type="ECO:0000313" key="3">
    <source>
        <dbReference type="Proteomes" id="UP000188836"/>
    </source>
</evidence>
<evidence type="ECO:0000256" key="1">
    <source>
        <dbReference type="SAM" id="Phobius"/>
    </source>
</evidence>
<evidence type="ECO:0000313" key="2">
    <source>
        <dbReference type="EMBL" id="ONM45935.1"/>
    </source>
</evidence>
<name>A0A1W0BAA2_9NOCA</name>
<accession>A0A1W0BAA2</accession>
<keyword evidence="1" id="KW-0472">Membrane</keyword>
<dbReference type="STRING" id="1538463.B0T36_25550"/>
<keyword evidence="1" id="KW-1133">Transmembrane helix</keyword>
<dbReference type="Proteomes" id="UP000188836">
    <property type="component" value="Unassembled WGS sequence"/>
</dbReference>
<dbReference type="OrthoDB" id="5187941at2"/>
<keyword evidence="1" id="KW-0812">Transmembrane</keyword>
<dbReference type="EMBL" id="MUMY01000046">
    <property type="protein sequence ID" value="ONM45935.1"/>
    <property type="molecule type" value="Genomic_DNA"/>
</dbReference>
<dbReference type="RefSeq" id="WP_077121945.1">
    <property type="nucleotide sequence ID" value="NZ_MUKP01000020.1"/>
</dbReference>
<sequence>MSRTASGKRPALVLVLITVTSALVAVGAWQWFRAETLFGLDQNLGYLLLWPLFAGFVVFVAVRVSQLERRSHSSIDEPVVLRLQAGAGHRPSQPRAAVFDDVDMARHNRYLAELNAAELQQRLREAGLDVFGPEPEVR</sequence>
<feature type="transmembrane region" description="Helical" evidence="1">
    <location>
        <begin position="44"/>
        <end position="64"/>
    </location>
</feature>
<comment type="caution">
    <text evidence="2">The sequence shown here is derived from an EMBL/GenBank/DDBJ whole genome shotgun (WGS) entry which is preliminary data.</text>
</comment>
<feature type="transmembrane region" description="Helical" evidence="1">
    <location>
        <begin position="12"/>
        <end position="32"/>
    </location>
</feature>